<evidence type="ECO:0000313" key="1">
    <source>
        <dbReference type="EMBL" id="KAH8006326.1"/>
    </source>
</evidence>
<accession>A0ACB8FLP7</accession>
<reference evidence="1" key="1">
    <citation type="submission" date="2021-08" db="EMBL/GenBank/DDBJ databases">
        <title>The first chromosome-level gecko genome reveals the dynamic sex chromosomes of Neotropical dwarf geckos (Sphaerodactylidae: Sphaerodactylus).</title>
        <authorList>
            <person name="Pinto B.J."/>
            <person name="Keating S.E."/>
            <person name="Gamble T."/>
        </authorList>
    </citation>
    <scope>NUCLEOTIDE SEQUENCE</scope>
    <source>
        <strain evidence="1">TG3544</strain>
    </source>
</reference>
<protein>
    <submittedName>
        <fullName evidence="1">Uncharacterized protein</fullName>
    </submittedName>
</protein>
<organism evidence="1 2">
    <name type="scientific">Sphaerodactylus townsendi</name>
    <dbReference type="NCBI Taxonomy" id="933632"/>
    <lineage>
        <taxon>Eukaryota</taxon>
        <taxon>Metazoa</taxon>
        <taxon>Chordata</taxon>
        <taxon>Craniata</taxon>
        <taxon>Vertebrata</taxon>
        <taxon>Euteleostomi</taxon>
        <taxon>Lepidosauria</taxon>
        <taxon>Squamata</taxon>
        <taxon>Bifurcata</taxon>
        <taxon>Gekkota</taxon>
        <taxon>Sphaerodactylidae</taxon>
        <taxon>Sphaerodactylus</taxon>
    </lineage>
</organism>
<name>A0ACB8FLP7_9SAUR</name>
<keyword evidence="2" id="KW-1185">Reference proteome</keyword>
<evidence type="ECO:0000313" key="2">
    <source>
        <dbReference type="Proteomes" id="UP000827872"/>
    </source>
</evidence>
<dbReference type="Proteomes" id="UP000827872">
    <property type="component" value="Linkage Group LG06"/>
</dbReference>
<comment type="caution">
    <text evidence="1">The sequence shown here is derived from an EMBL/GenBank/DDBJ whole genome shotgun (WGS) entry which is preliminary data.</text>
</comment>
<proteinExistence type="predicted"/>
<sequence length="283" mass="31418">MEVPRNLRAPVLFRDRGPGWFINVRYWRVLVGATDLSKPGPDAQVFTIKMLADHEQYSPIGQLNDIAVIELNQSVACNDYVQLACLPDGSVNMPALSHCYFSGWSTTDTKRYVKKPEILQEVKVNLLEVGACNSSRWVNKRIQDYNVCVMAEKGGKENCQGGPVGTLLDHWNRQLGQRLHQREDDRGLRLHKTLLRLDPEKNQGDAAATATAQARGSAAPELDPPFGQADPHPCEKTCHLVQTQAELQLGAPELRAHAPAPAKVEAANWATKRVLWQLGLVAF</sequence>
<gene>
    <name evidence="1" type="ORF">K3G42_002261</name>
</gene>
<dbReference type="EMBL" id="CM037619">
    <property type="protein sequence ID" value="KAH8006326.1"/>
    <property type="molecule type" value="Genomic_DNA"/>
</dbReference>